<evidence type="ECO:0000256" key="7">
    <source>
        <dbReference type="RuleBase" id="RU000461"/>
    </source>
</evidence>
<keyword evidence="8" id="KW-0472">Membrane</keyword>
<dbReference type="Proteomes" id="UP000689195">
    <property type="component" value="Unassembled WGS sequence"/>
</dbReference>
<keyword evidence="8" id="KW-0812">Transmembrane</keyword>
<dbReference type="GO" id="GO:0016705">
    <property type="term" value="F:oxidoreductase activity, acting on paired donors, with incorporation or reduction of molecular oxygen"/>
    <property type="evidence" value="ECO:0007669"/>
    <property type="project" value="InterPro"/>
</dbReference>
<dbReference type="EMBL" id="CAJJDO010000053">
    <property type="protein sequence ID" value="CAD8170780.1"/>
    <property type="molecule type" value="Genomic_DNA"/>
</dbReference>
<keyword evidence="8" id="KW-1133">Transmembrane helix</keyword>
<protein>
    <recommendedName>
        <fullName evidence="11">Cytochrome P450</fullName>
    </recommendedName>
</protein>
<evidence type="ECO:0000256" key="5">
    <source>
        <dbReference type="ARBA" id="ARBA00023004"/>
    </source>
</evidence>
<evidence type="ECO:0000256" key="2">
    <source>
        <dbReference type="ARBA" id="ARBA00022617"/>
    </source>
</evidence>
<evidence type="ECO:0000313" key="10">
    <source>
        <dbReference type="Proteomes" id="UP000689195"/>
    </source>
</evidence>
<reference evidence="9" key="1">
    <citation type="submission" date="2021-01" db="EMBL/GenBank/DDBJ databases">
        <authorList>
            <consortium name="Genoscope - CEA"/>
            <person name="William W."/>
        </authorList>
    </citation>
    <scope>NUCLEOTIDE SEQUENCE</scope>
</reference>
<keyword evidence="2 7" id="KW-0349">Heme</keyword>
<keyword evidence="5 7" id="KW-0408">Iron</keyword>
<dbReference type="InterPro" id="IPR001128">
    <property type="entry name" value="Cyt_P450"/>
</dbReference>
<keyword evidence="6 7" id="KW-0503">Monooxygenase</keyword>
<keyword evidence="3 7" id="KW-0479">Metal-binding</keyword>
<evidence type="ECO:0000256" key="3">
    <source>
        <dbReference type="ARBA" id="ARBA00022723"/>
    </source>
</evidence>
<evidence type="ECO:0000256" key="1">
    <source>
        <dbReference type="ARBA" id="ARBA00010617"/>
    </source>
</evidence>
<dbReference type="Pfam" id="PF00067">
    <property type="entry name" value="p450"/>
    <property type="match status" value="1"/>
</dbReference>
<dbReference type="PROSITE" id="PS00086">
    <property type="entry name" value="CYTOCHROME_P450"/>
    <property type="match status" value="1"/>
</dbReference>
<dbReference type="GO" id="GO:0005506">
    <property type="term" value="F:iron ion binding"/>
    <property type="evidence" value="ECO:0007669"/>
    <property type="project" value="InterPro"/>
</dbReference>
<dbReference type="GO" id="GO:0004497">
    <property type="term" value="F:monooxygenase activity"/>
    <property type="evidence" value="ECO:0007669"/>
    <property type="project" value="UniProtKB-KW"/>
</dbReference>
<proteinExistence type="inferred from homology"/>
<feature type="transmembrane region" description="Helical" evidence="8">
    <location>
        <begin position="6"/>
        <end position="30"/>
    </location>
</feature>
<evidence type="ECO:0000256" key="6">
    <source>
        <dbReference type="ARBA" id="ARBA00023033"/>
    </source>
</evidence>
<dbReference type="GO" id="GO:0020037">
    <property type="term" value="F:heme binding"/>
    <property type="evidence" value="ECO:0007669"/>
    <property type="project" value="InterPro"/>
</dbReference>
<keyword evidence="4 7" id="KW-0560">Oxidoreductase</keyword>
<dbReference type="OrthoDB" id="1470350at2759"/>
<gene>
    <name evidence="9" type="ORF">PPENT_87.1.T0530243</name>
</gene>
<dbReference type="InterPro" id="IPR017972">
    <property type="entry name" value="Cyt_P450_CS"/>
</dbReference>
<evidence type="ECO:0000256" key="8">
    <source>
        <dbReference type="SAM" id="Phobius"/>
    </source>
</evidence>
<sequence>MYIIGFVALGLIAIAIYFFIIRPLTPLLLLKLKLGDKAILMFNPINGFIGLLMNSIKKNHDAMETIYAALRRNPNAKVILSNLIYKPCIILTGSEYIRDSFQEHHNFEKMNPFQIKSYMQKGLVFSEGERWKRQRNLLGSAFTFDKLKSRIPMMNQVVEDIALKDSKENLNEFISRMTGEIVIKSFFGELAQGFKLEGKDAQIALIELTGSMSQIQFENPFVFIKSLIFKERMWDIFPSQKEKDIVRRVDNVKMKVKEMILKRIEQLRQNPIQDKDKMVFLDLYVTEYLSQQSQQKEQLIDIEEIIHQFTTLFFVGTDTTATAIGTCLYYLAQYPEIQSEILEEVQEVIGQNEIKEEHLNKLVKINALIQEVLRLKNPSYSTIFRIVKNDTQLQEIKLKKGWALIQMQNASHKQEKYFDKATEFNYKRWLNKQKQVKNDNGYIYIPFGAGPRNCIGQHMAMMESKIIIALLVRKYKIILNPEVQQQIRFGIKFLYILEPDNCLLFEKRI</sequence>
<comment type="similarity">
    <text evidence="1 7">Belongs to the cytochrome P450 family.</text>
</comment>
<name>A0A8S1V089_9CILI</name>
<organism evidence="9 10">
    <name type="scientific">Paramecium pentaurelia</name>
    <dbReference type="NCBI Taxonomy" id="43138"/>
    <lineage>
        <taxon>Eukaryota</taxon>
        <taxon>Sar</taxon>
        <taxon>Alveolata</taxon>
        <taxon>Ciliophora</taxon>
        <taxon>Intramacronucleata</taxon>
        <taxon>Oligohymenophorea</taxon>
        <taxon>Peniculida</taxon>
        <taxon>Parameciidae</taxon>
        <taxon>Paramecium</taxon>
    </lineage>
</organism>
<evidence type="ECO:0000256" key="4">
    <source>
        <dbReference type="ARBA" id="ARBA00023002"/>
    </source>
</evidence>
<dbReference type="CDD" id="cd20621">
    <property type="entry name" value="CYP5011A1-like"/>
    <property type="match status" value="1"/>
</dbReference>
<dbReference type="PANTHER" id="PTHR24291:SF50">
    <property type="entry name" value="BIFUNCTIONAL ALBAFLAVENONE MONOOXYGENASE_TERPENE SYNTHASE"/>
    <property type="match status" value="1"/>
</dbReference>
<comment type="caution">
    <text evidence="9">The sequence shown here is derived from an EMBL/GenBank/DDBJ whole genome shotgun (WGS) entry which is preliminary data.</text>
</comment>
<evidence type="ECO:0000313" key="9">
    <source>
        <dbReference type="EMBL" id="CAD8170780.1"/>
    </source>
</evidence>
<dbReference type="AlphaFoldDB" id="A0A8S1V089"/>
<dbReference type="FunFam" id="1.10.630.10:FF:000091">
    <property type="entry name" value="Uncharacterized protein"/>
    <property type="match status" value="1"/>
</dbReference>
<dbReference type="InterPro" id="IPR050196">
    <property type="entry name" value="Cytochrome_P450_Monoox"/>
</dbReference>
<keyword evidence="10" id="KW-1185">Reference proteome</keyword>
<evidence type="ECO:0008006" key="11">
    <source>
        <dbReference type="Google" id="ProtNLM"/>
    </source>
</evidence>
<accession>A0A8S1V089</accession>
<dbReference type="PANTHER" id="PTHR24291">
    <property type="entry name" value="CYTOCHROME P450 FAMILY 4"/>
    <property type="match status" value="1"/>
</dbReference>